<reference evidence="7" key="1">
    <citation type="submission" date="2010-08" db="EMBL/GenBank/DDBJ databases">
        <title>Complete sequence of Fibrobacter succinogenes subsp. succinogenes S85.</title>
        <authorList>
            <person name="Durkin A.S."/>
            <person name="Nelson K.E."/>
            <person name="Morrison M."/>
            <person name="Forsberg C.W."/>
            <person name="Wilson D.B."/>
            <person name="Russell J.B."/>
            <person name="Cann I.K.O."/>
            <person name="Mackie R.I."/>
            <person name="White B.A."/>
        </authorList>
    </citation>
    <scope>NUCLEOTIDE SEQUENCE [LARGE SCALE GENOMIC DNA]</scope>
    <source>
        <strain evidence="7">ATCC 19169 / S85</strain>
    </source>
</reference>
<evidence type="ECO:0000256" key="2">
    <source>
        <dbReference type="ARBA" id="ARBA00022556"/>
    </source>
</evidence>
<evidence type="ECO:0000256" key="1">
    <source>
        <dbReference type="ARBA" id="ARBA00022516"/>
    </source>
</evidence>
<dbReference type="AlphaFoldDB" id="D9S5W3"/>
<keyword evidence="5 6" id="KW-0012">Acyltransferase</keyword>
<organism evidence="6 7">
    <name type="scientific">Fibrobacter succinogenes (strain ATCC 19169 / S85)</name>
    <dbReference type="NCBI Taxonomy" id="59374"/>
    <lineage>
        <taxon>Bacteria</taxon>
        <taxon>Pseudomonadati</taxon>
        <taxon>Fibrobacterota</taxon>
        <taxon>Fibrobacteria</taxon>
        <taxon>Fibrobacterales</taxon>
        <taxon>Fibrobacteraceae</taxon>
        <taxon>Fibrobacter</taxon>
    </lineage>
</organism>
<evidence type="ECO:0000256" key="5">
    <source>
        <dbReference type="ARBA" id="ARBA00023315"/>
    </source>
</evidence>
<dbReference type="EMBL" id="CP002158">
    <property type="protein sequence ID" value="ADL26755.1"/>
    <property type="molecule type" value="Genomic_DNA"/>
</dbReference>
<dbReference type="SUPFAM" id="SSF51161">
    <property type="entry name" value="Trimeric LpxA-like enzymes"/>
    <property type="match status" value="1"/>
</dbReference>
<sequence>MSSPHAHARGIMFSVSLSEILETMNLKMPSNEGVLNFELTGFSSLDQAGMHDVSFWTGDAKTETGLAGNAGGVSASAFAGVTAGLLFVPSLYEKYCVDGRSELLPNVHFVCPVESPYHAMVTFMKEFVERREVFEEAKIAASAQVHASAVVEGVVGENAIIGPNCVVMKGATIGAGTILEANVTVYPRVTIGEDCVFQAGVVVGPRGFGFYEYEGKRCMVPHLAGVRIGNRCSFSANDVVAAGFVSPTVIGDDCHFDTFVQVAHNCRLGNNIMMASQSGVAGSVIMEDDVEFAGGVQSAGHLTIGKGVKVAAKAGVTKSLKAGKVYAGYPAEEIDVWRRSVVKLRMMGKK</sequence>
<dbReference type="STRING" id="59374.FSU_0363"/>
<evidence type="ECO:0000313" key="6">
    <source>
        <dbReference type="EMBL" id="ADL26755.1"/>
    </source>
</evidence>
<keyword evidence="2" id="KW-0441">Lipid A biosynthesis</keyword>
<dbReference type="GO" id="GO:0009245">
    <property type="term" value="P:lipid A biosynthetic process"/>
    <property type="evidence" value="ECO:0007669"/>
    <property type="project" value="UniProtKB-KW"/>
</dbReference>
<dbReference type="eggNOG" id="COG1044">
    <property type="taxonomic scope" value="Bacteria"/>
</dbReference>
<dbReference type="InterPro" id="IPR001451">
    <property type="entry name" value="Hexapep"/>
</dbReference>
<dbReference type="Proteomes" id="UP000000517">
    <property type="component" value="Chromosome"/>
</dbReference>
<protein>
    <submittedName>
        <fullName evidence="6">Putative UDP-3-O-[3-hydroxymyristoyl] glucosamine N-acyltransferase</fullName>
    </submittedName>
</protein>
<dbReference type="InterPro" id="IPR011004">
    <property type="entry name" value="Trimer_LpxA-like_sf"/>
</dbReference>
<keyword evidence="1" id="KW-0444">Lipid biosynthesis</keyword>
<proteinExistence type="predicted"/>
<dbReference type="GO" id="GO:0016410">
    <property type="term" value="F:N-acyltransferase activity"/>
    <property type="evidence" value="ECO:0007669"/>
    <property type="project" value="InterPro"/>
</dbReference>
<dbReference type="InterPro" id="IPR007691">
    <property type="entry name" value="LpxD"/>
</dbReference>
<dbReference type="Gene3D" id="2.160.10.10">
    <property type="entry name" value="Hexapeptide repeat proteins"/>
    <property type="match status" value="1"/>
</dbReference>
<dbReference type="GO" id="GO:0016020">
    <property type="term" value="C:membrane"/>
    <property type="evidence" value="ECO:0007669"/>
    <property type="project" value="GOC"/>
</dbReference>
<gene>
    <name evidence="6" type="ordered locus">FSU_0363</name>
</gene>
<dbReference type="PANTHER" id="PTHR43378">
    <property type="entry name" value="UDP-3-O-ACYLGLUCOSAMINE N-ACYLTRANSFERASE"/>
    <property type="match status" value="1"/>
</dbReference>
<keyword evidence="3 6" id="KW-0808">Transferase</keyword>
<dbReference type="KEGG" id="fsc:FSU_0363"/>
<evidence type="ECO:0000313" key="7">
    <source>
        <dbReference type="Proteomes" id="UP000000517"/>
    </source>
</evidence>
<evidence type="ECO:0000256" key="4">
    <source>
        <dbReference type="ARBA" id="ARBA00023098"/>
    </source>
</evidence>
<name>D9S5W3_FIBSS</name>
<dbReference type="CDD" id="cd03352">
    <property type="entry name" value="LbH_LpxD"/>
    <property type="match status" value="1"/>
</dbReference>
<dbReference type="PANTHER" id="PTHR43378:SF2">
    <property type="entry name" value="UDP-3-O-ACYLGLUCOSAMINE N-ACYLTRANSFERASE 1, MITOCHONDRIAL-RELATED"/>
    <property type="match status" value="1"/>
</dbReference>
<evidence type="ECO:0000256" key="3">
    <source>
        <dbReference type="ARBA" id="ARBA00022679"/>
    </source>
</evidence>
<dbReference type="HOGENOM" id="CLU_049865_1_0_0"/>
<keyword evidence="4" id="KW-0443">Lipid metabolism</keyword>
<dbReference type="NCBIfam" id="NF002060">
    <property type="entry name" value="PRK00892.1"/>
    <property type="match status" value="1"/>
</dbReference>
<dbReference type="Pfam" id="PF00132">
    <property type="entry name" value="Hexapep"/>
    <property type="match status" value="1"/>
</dbReference>
<accession>D9S5W3</accession>